<dbReference type="InterPro" id="IPR036457">
    <property type="entry name" value="PPM-type-like_dom_sf"/>
</dbReference>
<accession>A0A5C1Q1W2</accession>
<dbReference type="KEGG" id="snn:EWH46_04165"/>
<proteinExistence type="predicted"/>
<evidence type="ECO:0000313" key="5">
    <source>
        <dbReference type="Proteomes" id="UP001549111"/>
    </source>
</evidence>
<evidence type="ECO:0000313" key="3">
    <source>
        <dbReference type="EMBL" id="QEN00052.1"/>
    </source>
</evidence>
<dbReference type="Pfam" id="PF13672">
    <property type="entry name" value="PP2C_2"/>
    <property type="match status" value="1"/>
</dbReference>
<protein>
    <submittedName>
        <fullName evidence="2">Serine/threonine protein phosphatase PrpC</fullName>
    </submittedName>
    <submittedName>
        <fullName evidence="3">Serine/threonine-protein phosphatase</fullName>
    </submittedName>
</protein>
<reference evidence="2 5" key="2">
    <citation type="submission" date="2024-06" db="EMBL/GenBank/DDBJ databases">
        <title>Genomic Encyclopedia of Type Strains, Phase IV (KMG-IV): sequencing the most valuable type-strain genomes for metagenomic binning, comparative biology and taxonomic classification.</title>
        <authorList>
            <person name="Goeker M."/>
        </authorList>
    </citation>
    <scope>NUCLEOTIDE SEQUENCE [LARGE SCALE GENOMIC DNA]</scope>
    <source>
        <strain evidence="2 5">D-501</strain>
    </source>
</reference>
<dbReference type="SUPFAM" id="SSF81606">
    <property type="entry name" value="PP2C-like"/>
    <property type="match status" value="1"/>
</dbReference>
<dbReference type="AlphaFoldDB" id="A0A5C1Q1W2"/>
<dbReference type="Gene3D" id="3.60.40.10">
    <property type="entry name" value="PPM-type phosphatase domain"/>
    <property type="match status" value="1"/>
</dbReference>
<organism evidence="3 4">
    <name type="scientific">Sphaerotilus sulfidivorans</name>
    <dbReference type="NCBI Taxonomy" id="639200"/>
    <lineage>
        <taxon>Bacteria</taxon>
        <taxon>Pseudomonadati</taxon>
        <taxon>Pseudomonadota</taxon>
        <taxon>Betaproteobacteria</taxon>
        <taxon>Burkholderiales</taxon>
        <taxon>Sphaerotilaceae</taxon>
        <taxon>Sphaerotilus</taxon>
    </lineage>
</organism>
<dbReference type="SMART" id="SM00331">
    <property type="entry name" value="PP2C_SIG"/>
    <property type="match status" value="1"/>
</dbReference>
<sequence length="251" mass="26969">MIDIDIASCLQTGSRDHNEDDLRSGHAGLLSWAVLSDGAGGHRRGDEASRLVVATIDERLAQASLGGHLQAVALAAAVECAHGRLSDAQAGSAGRQRMHATVVALWIDRGRGEALWAHVGDSRLYRVRDGRAEALTRDDSVVQQMVDAGFLTPQAARHHPRKNQLLSALGGAEPVEVHVTAQAQPLHDGDAFLLCSDGWWDTLEAEAIARSCRASADAARWLAAMRDDIAAQALATQDNFSAVALRLRRRR</sequence>
<dbReference type="PROSITE" id="PS51746">
    <property type="entry name" value="PPM_2"/>
    <property type="match status" value="1"/>
</dbReference>
<dbReference type="RefSeq" id="WP_149502797.1">
    <property type="nucleotide sequence ID" value="NZ_CP035708.1"/>
</dbReference>
<name>A0A5C1Q1W2_9BURK</name>
<evidence type="ECO:0000313" key="2">
    <source>
        <dbReference type="EMBL" id="MET3604079.1"/>
    </source>
</evidence>
<feature type="domain" description="PPM-type phosphatase" evidence="1">
    <location>
        <begin position="5"/>
        <end position="247"/>
    </location>
</feature>
<dbReference type="CDD" id="cd00143">
    <property type="entry name" value="PP2Cc"/>
    <property type="match status" value="1"/>
</dbReference>
<dbReference type="EMBL" id="CP035708">
    <property type="protein sequence ID" value="QEN00052.1"/>
    <property type="molecule type" value="Genomic_DNA"/>
</dbReference>
<evidence type="ECO:0000259" key="1">
    <source>
        <dbReference type="PROSITE" id="PS51746"/>
    </source>
</evidence>
<dbReference type="Proteomes" id="UP000323522">
    <property type="component" value="Chromosome"/>
</dbReference>
<dbReference type="Proteomes" id="UP001549111">
    <property type="component" value="Unassembled WGS sequence"/>
</dbReference>
<gene>
    <name evidence="2" type="ORF">ABIC99_001893</name>
    <name evidence="3" type="ORF">EWH46_04165</name>
</gene>
<keyword evidence="5" id="KW-1185">Reference proteome</keyword>
<dbReference type="EMBL" id="JBEPLS010000006">
    <property type="protein sequence ID" value="MET3604079.1"/>
    <property type="molecule type" value="Genomic_DNA"/>
</dbReference>
<dbReference type="SMART" id="SM00332">
    <property type="entry name" value="PP2Cc"/>
    <property type="match status" value="1"/>
</dbReference>
<reference evidence="3 4" key="1">
    <citation type="submission" date="2019-02" db="EMBL/GenBank/DDBJ databases">
        <title>Complete Genome Sequence and Methylome Analysis of Sphaerotilus natans subsp. sulfidivorans D-507.</title>
        <authorList>
            <person name="Fomenkov A."/>
            <person name="Gridneva E."/>
            <person name="Smolyakov D."/>
            <person name="Dubinina G."/>
            <person name="Vincze T."/>
            <person name="Grabovich M."/>
            <person name="Roberts R.J."/>
        </authorList>
    </citation>
    <scope>NUCLEOTIDE SEQUENCE [LARGE SCALE GENOMIC DNA]</scope>
    <source>
        <strain evidence="3 4">D-507</strain>
    </source>
</reference>
<dbReference type="InterPro" id="IPR001932">
    <property type="entry name" value="PPM-type_phosphatase-like_dom"/>
</dbReference>
<evidence type="ECO:0000313" key="4">
    <source>
        <dbReference type="Proteomes" id="UP000323522"/>
    </source>
</evidence>
<dbReference type="OrthoDB" id="9801841at2"/>